<feature type="transmembrane region" description="Helical" evidence="5">
    <location>
        <begin position="52"/>
        <end position="77"/>
    </location>
</feature>
<feature type="domain" description="Sodium/calcium exchanger membrane region" evidence="6">
    <location>
        <begin position="3"/>
        <end position="129"/>
    </location>
</feature>
<evidence type="ECO:0000256" key="2">
    <source>
        <dbReference type="ARBA" id="ARBA00022692"/>
    </source>
</evidence>
<dbReference type="Proteomes" id="UP000217528">
    <property type="component" value="Unassembled WGS sequence"/>
</dbReference>
<dbReference type="InterPro" id="IPR004837">
    <property type="entry name" value="NaCa_Exmemb"/>
</dbReference>
<dbReference type="GO" id="GO:0005262">
    <property type="term" value="F:calcium channel activity"/>
    <property type="evidence" value="ECO:0007669"/>
    <property type="project" value="TreeGrafter"/>
</dbReference>
<reference evidence="7 8" key="1">
    <citation type="journal article" date="2017" name="BMC Genomics">
        <title>Genomic analysis of methanogenic archaea reveals a shift towards energy conservation.</title>
        <authorList>
            <person name="Gilmore S.P."/>
            <person name="Henske J.K."/>
            <person name="Sexton J.A."/>
            <person name="Solomon K.V."/>
            <person name="Seppala S."/>
            <person name="Yoo J.I."/>
            <person name="Huyett L.M."/>
            <person name="Pressman A."/>
            <person name="Cogan J.Z."/>
            <person name="Kivenson V."/>
            <person name="Peng X."/>
            <person name="Tan Y."/>
            <person name="Valentine D.L."/>
            <person name="O'Malley M.A."/>
        </authorList>
    </citation>
    <scope>NUCLEOTIDE SEQUENCE [LARGE SCALE GENOMIC DNA]</scope>
    <source>
        <strain evidence="7 8">1R-7</strain>
    </source>
</reference>
<keyword evidence="4 5" id="KW-0472">Membrane</keyword>
<evidence type="ECO:0000256" key="4">
    <source>
        <dbReference type="ARBA" id="ARBA00023136"/>
    </source>
</evidence>
<dbReference type="GO" id="GO:0005886">
    <property type="term" value="C:plasma membrane"/>
    <property type="evidence" value="ECO:0007669"/>
    <property type="project" value="TreeGrafter"/>
</dbReference>
<proteinExistence type="predicted"/>
<sequence>MKGADLFVEGASDLATKLKVPAMIIGLTIVAFGTSAPETAVSITSALEHSNAIAISNVVGSNIFNLLAVIGATSVICKIKLDYSILKQDYLFLVIGSVLFLIFILSGRVISSLEGFIFILIICAYVGAIIYKIKHKNKDMPVGHVHLSNMRIILYIVLGLVFILYGSDVVVASAKEIALSLGMSETLVGLTIVSIGTSLPELITSITAAYHKNTDLALGNVLGSCIFNIFMIIGLTTFITPIAVTPVMIIDVIIMLVCVIITYVLAYDKSDFNKKDGIILLILFIIYMAYIIIRN</sequence>
<comment type="subcellular location">
    <subcellularLocation>
        <location evidence="1">Membrane</location>
        <topology evidence="1">Multi-pass membrane protein</topology>
    </subcellularLocation>
</comment>
<evidence type="ECO:0000256" key="5">
    <source>
        <dbReference type="SAM" id="Phobius"/>
    </source>
</evidence>
<dbReference type="NCBIfam" id="TIGR00367">
    <property type="entry name" value="calcium/sodium antiporter"/>
    <property type="match status" value="1"/>
</dbReference>
<feature type="transmembrane region" description="Helical" evidence="5">
    <location>
        <begin position="152"/>
        <end position="174"/>
    </location>
</feature>
<dbReference type="InterPro" id="IPR004481">
    <property type="entry name" value="K/Na/Ca-exchanger"/>
</dbReference>
<dbReference type="GO" id="GO:0006874">
    <property type="term" value="P:intracellular calcium ion homeostasis"/>
    <property type="evidence" value="ECO:0007669"/>
    <property type="project" value="TreeGrafter"/>
</dbReference>
<comment type="caution">
    <text evidence="7">The sequence shown here is derived from an EMBL/GenBank/DDBJ whole genome shotgun (WGS) entry which is preliminary data.</text>
</comment>
<accession>A0A2A2HCS0</accession>
<feature type="transmembrane region" description="Helical" evidence="5">
    <location>
        <begin position="277"/>
        <end position="293"/>
    </location>
</feature>
<dbReference type="AlphaFoldDB" id="A0A2A2HCS0"/>
<feature type="transmembrane region" description="Helical" evidence="5">
    <location>
        <begin position="113"/>
        <end position="131"/>
    </location>
</feature>
<feature type="transmembrane region" description="Helical" evidence="5">
    <location>
        <begin position="186"/>
        <end position="210"/>
    </location>
</feature>
<protein>
    <recommendedName>
        <fullName evidence="6">Sodium/calcium exchanger membrane region domain-containing protein</fullName>
    </recommendedName>
</protein>
<feature type="domain" description="Sodium/calcium exchanger membrane region" evidence="6">
    <location>
        <begin position="153"/>
        <end position="292"/>
    </location>
</feature>
<evidence type="ECO:0000256" key="3">
    <source>
        <dbReference type="ARBA" id="ARBA00022989"/>
    </source>
</evidence>
<evidence type="ECO:0000256" key="1">
    <source>
        <dbReference type="ARBA" id="ARBA00004141"/>
    </source>
</evidence>
<evidence type="ECO:0000313" key="8">
    <source>
        <dbReference type="Proteomes" id="UP000217528"/>
    </source>
</evidence>
<keyword evidence="8" id="KW-1185">Reference proteome</keyword>
<feature type="transmembrane region" description="Helical" evidence="5">
    <location>
        <begin position="89"/>
        <end position="107"/>
    </location>
</feature>
<dbReference type="EMBL" id="LMVN01000021">
    <property type="protein sequence ID" value="PAV07165.1"/>
    <property type="molecule type" value="Genomic_DNA"/>
</dbReference>
<dbReference type="Gene3D" id="1.20.1420.30">
    <property type="entry name" value="NCX, central ion-binding region"/>
    <property type="match status" value="2"/>
</dbReference>
<organism evidence="7 8">
    <name type="scientific">Methanosphaera cuniculi</name>
    <dbReference type="NCBI Taxonomy" id="1077256"/>
    <lineage>
        <taxon>Archaea</taxon>
        <taxon>Methanobacteriati</taxon>
        <taxon>Methanobacteriota</taxon>
        <taxon>Methanomada group</taxon>
        <taxon>Methanobacteria</taxon>
        <taxon>Methanobacteriales</taxon>
        <taxon>Methanobacteriaceae</taxon>
        <taxon>Methanosphaera</taxon>
    </lineage>
</organism>
<name>A0A2A2HCS0_9EURY</name>
<keyword evidence="3 5" id="KW-1133">Transmembrane helix</keyword>
<feature type="transmembrane region" description="Helical" evidence="5">
    <location>
        <begin position="217"/>
        <end position="239"/>
    </location>
</feature>
<dbReference type="PANTHER" id="PTHR10846">
    <property type="entry name" value="SODIUM/POTASSIUM/CALCIUM EXCHANGER"/>
    <property type="match status" value="1"/>
</dbReference>
<evidence type="ECO:0000259" key="6">
    <source>
        <dbReference type="Pfam" id="PF01699"/>
    </source>
</evidence>
<dbReference type="Pfam" id="PF01699">
    <property type="entry name" value="Na_Ca_ex"/>
    <property type="match status" value="2"/>
</dbReference>
<evidence type="ECO:0000313" key="7">
    <source>
        <dbReference type="EMBL" id="PAV07165.1"/>
    </source>
</evidence>
<dbReference type="PANTHER" id="PTHR10846:SF8">
    <property type="entry name" value="INNER MEMBRANE PROTEIN YRBG"/>
    <property type="match status" value="1"/>
</dbReference>
<keyword evidence="2 5" id="KW-0812">Transmembrane</keyword>
<feature type="transmembrane region" description="Helical" evidence="5">
    <location>
        <begin position="20"/>
        <end position="40"/>
    </location>
</feature>
<dbReference type="InterPro" id="IPR044880">
    <property type="entry name" value="NCX_ion-bd_dom_sf"/>
</dbReference>
<feature type="transmembrane region" description="Helical" evidence="5">
    <location>
        <begin position="245"/>
        <end position="265"/>
    </location>
</feature>
<dbReference type="GO" id="GO:0008273">
    <property type="term" value="F:calcium, potassium:sodium antiporter activity"/>
    <property type="evidence" value="ECO:0007669"/>
    <property type="project" value="TreeGrafter"/>
</dbReference>
<gene>
    <name evidence="7" type="ORF">ASJ82_05685</name>
</gene>